<dbReference type="AlphaFoldDB" id="A0A1K2IRA7"/>
<evidence type="ECO:0008006" key="3">
    <source>
        <dbReference type="Google" id="ProtNLM"/>
    </source>
</evidence>
<organism evidence="1 2">
    <name type="scientific">Flaviramulus basaltis</name>
    <dbReference type="NCBI Taxonomy" id="369401"/>
    <lineage>
        <taxon>Bacteria</taxon>
        <taxon>Pseudomonadati</taxon>
        <taxon>Bacteroidota</taxon>
        <taxon>Flavobacteriia</taxon>
        <taxon>Flavobacteriales</taxon>
        <taxon>Flavobacteriaceae</taxon>
        <taxon>Flaviramulus</taxon>
    </lineage>
</organism>
<protein>
    <recommendedName>
        <fullName evidence="3">Bacteroides conjugative transposon TraN protein</fullName>
    </recommendedName>
</protein>
<evidence type="ECO:0000313" key="2">
    <source>
        <dbReference type="Proteomes" id="UP000182544"/>
    </source>
</evidence>
<accession>A0A1K2IRA7</accession>
<dbReference type="STRING" id="369401.SAMN05428642_105127"/>
<name>A0A1K2IRA7_9FLAO</name>
<dbReference type="RefSeq" id="WP_072403579.1">
    <property type="nucleotide sequence ID" value="NZ_FPKV01000005.1"/>
</dbReference>
<dbReference type="Pfam" id="PF13595">
    <property type="entry name" value="DUF4138"/>
    <property type="match status" value="1"/>
</dbReference>
<dbReference type="EMBL" id="FPKV01000005">
    <property type="protein sequence ID" value="SFZ94838.1"/>
    <property type="molecule type" value="Genomic_DNA"/>
</dbReference>
<evidence type="ECO:0000313" key="1">
    <source>
        <dbReference type="EMBL" id="SFZ94838.1"/>
    </source>
</evidence>
<dbReference type="Proteomes" id="UP000182544">
    <property type="component" value="Unassembled WGS sequence"/>
</dbReference>
<proteinExistence type="predicted"/>
<gene>
    <name evidence="1" type="ORF">SAMN05428642_105127</name>
</gene>
<reference evidence="1 2" key="1">
    <citation type="submission" date="2016-10" db="EMBL/GenBank/DDBJ databases">
        <authorList>
            <person name="de Groot N.N."/>
        </authorList>
    </citation>
    <scope>NUCLEOTIDE SEQUENCE [LARGE SCALE GENOMIC DNA]</scope>
    <source>
        <strain evidence="1 2">DSM 18180</strain>
    </source>
</reference>
<keyword evidence="2" id="KW-1185">Reference proteome</keyword>
<dbReference type="OrthoDB" id="1038500at2"/>
<dbReference type="InterPro" id="IPR022298">
    <property type="entry name" value="Conjug_transposon_TraN"/>
</dbReference>
<sequence>MNTKLLLPLFLIFGYCSFGQGIRDTIEVSRKFKTILIFQENIAESIIGSDIGFSIDLPKEIGSKFNSRILKIYYDDLAVEKENFTNLTVITESGNLYDFILKLSYSPNNLTWNISSDMAEVNINKEKKKKNLGSSLEIHTEDIDQNVEVPNDSIPQFTSQTLYADNPYEYYRRKSFYMQFDKAKIPRYFARKDNVFLWLKGVYYNNNELYVQLKLENKEGIDLDINFIKYFIESSYKNTTKQKIPITKKSGLLYEYKVPRTVKGNTENHFVLVFKQFTLDNKKSLLIELDEESGNRNLSLRIGKDILNKPIRF</sequence>